<dbReference type="AlphaFoldDB" id="A0A1M6KN24"/>
<dbReference type="Proteomes" id="UP000184474">
    <property type="component" value="Unassembled WGS sequence"/>
</dbReference>
<sequence>MKKIYNVLMAVALTALVTSCYEKPEAKIDELIEESLGSVPVAADYTFVGDAPVVGGQVSFTFNFWSDVEIATINMYSSVDGGTTLVLEQTNTFADAAYSEYYDTDTIAYTFDIPTTLVSKDAIQYIGEVINENTNSDSRTLTFEVQ</sequence>
<keyword evidence="2" id="KW-1185">Reference proteome</keyword>
<gene>
    <name evidence="1" type="ORF">SAMN04488028_101640</name>
</gene>
<accession>A0A1M6KN24</accession>
<name>A0A1M6KN24_REIAG</name>
<protein>
    <submittedName>
        <fullName evidence="1">Uncharacterized protein</fullName>
    </submittedName>
</protein>
<dbReference type="STRING" id="156994.SAMN04488028_101640"/>
<organism evidence="1 2">
    <name type="scientific">Reichenbachiella agariperforans</name>
    <dbReference type="NCBI Taxonomy" id="156994"/>
    <lineage>
        <taxon>Bacteria</taxon>
        <taxon>Pseudomonadati</taxon>
        <taxon>Bacteroidota</taxon>
        <taxon>Cytophagia</taxon>
        <taxon>Cytophagales</taxon>
        <taxon>Reichenbachiellaceae</taxon>
        <taxon>Reichenbachiella</taxon>
    </lineage>
</organism>
<dbReference type="PROSITE" id="PS51257">
    <property type="entry name" value="PROKAR_LIPOPROTEIN"/>
    <property type="match status" value="1"/>
</dbReference>
<evidence type="ECO:0000313" key="1">
    <source>
        <dbReference type="EMBL" id="SHJ60310.1"/>
    </source>
</evidence>
<proteinExistence type="predicted"/>
<evidence type="ECO:0000313" key="2">
    <source>
        <dbReference type="Proteomes" id="UP000184474"/>
    </source>
</evidence>
<dbReference type="EMBL" id="FRAA01000001">
    <property type="protein sequence ID" value="SHJ60310.1"/>
    <property type="molecule type" value="Genomic_DNA"/>
</dbReference>
<reference evidence="2" key="1">
    <citation type="submission" date="2016-11" db="EMBL/GenBank/DDBJ databases">
        <authorList>
            <person name="Varghese N."/>
            <person name="Submissions S."/>
        </authorList>
    </citation>
    <scope>NUCLEOTIDE SEQUENCE [LARGE SCALE GENOMIC DNA]</scope>
    <source>
        <strain evidence="2">DSM 26134</strain>
    </source>
</reference>
<dbReference type="RefSeq" id="WP_073119331.1">
    <property type="nucleotide sequence ID" value="NZ_FRAA01000001.1"/>
</dbReference>